<keyword evidence="18" id="KW-1185">Reference proteome</keyword>
<keyword evidence="6 13" id="KW-1133">Transmembrane helix</keyword>
<keyword evidence="9" id="KW-0675">Receptor</keyword>
<keyword evidence="11" id="KW-1071">Ligand-gated ion channel</keyword>
<keyword evidence="5 13" id="KW-0812">Transmembrane</keyword>
<evidence type="ECO:0000256" key="7">
    <source>
        <dbReference type="ARBA" id="ARBA00023065"/>
    </source>
</evidence>
<dbReference type="InterPro" id="IPR052192">
    <property type="entry name" value="Insect_Ionotropic_Sensory_Rcpt"/>
</dbReference>
<keyword evidence="14" id="KW-0732">Signal</keyword>
<sequence>MKLLKIITLILITSTLVIGLKLQKRALEKSHEKPQSEKWADAFLGKRTVFDHTMSLVNLLVMISDYLDGCTPVFLYDVTVEAALLEELLKHLTTPFMHGKITRNVVKDKKMLYSLDNKCVSYVLFLKDVMKCRDIIGAQNYNKVIIIARSSQWKVYEFLATDIAQSFVNLLVIAKSEKIVSSEEELPFILYTHKLYVDGLGSSIPHVITSWMNGSLTRPKVQLFPEKMKSGFAGHRFIISVANQPPFTIKRGRDLNDDIQWEGIEVRLVKLLAEIYNFTTDFREAGNVDQLGSGRAVTLELQNKKADIGIGGLYIVSERVGKVDISFAHSQDCAAFISLTSTALPRWRAIMGPFQWTVWLTLTLTYLLAIFPLVFSDRHSLRYLLDTPEEMENMFWYVFGTFTNCFSFVGKKSWSKSDKMATRLLIGFYWLFTIIITACYTGSIIAFVTLPVFPDTVDTVKQLLSGRYQIGTLDKGGWEYWFENSSDPYTKQLLRRVEYVPNIESGIKNTTSAFFWSYAFLGSRAQLDYLVRTNFTTSSKRSILHISSECFVPYGVAVTFSLKSVYGSIFNVGIQRSLESGLVKKIGNDVQWEMMRSATGKLLQANVGNTRKVLEAEDRALALDDTQGMFLLLSFGYLMGGISLLSEWLGGFLNLCKRKMRRFSTADTLSSNPRIYDIPTPRQKLDSIQYSRSSRFFESFDEESGDREEENIKNIEVEINNIAHLNDIFGEENVITSDKQEELREDIITNSSKTSIS</sequence>
<dbReference type="Proteomes" id="UP001353858">
    <property type="component" value="Unassembled WGS sequence"/>
</dbReference>
<evidence type="ECO:0000259" key="15">
    <source>
        <dbReference type="Pfam" id="PF00060"/>
    </source>
</evidence>
<comment type="similarity">
    <text evidence="2">Belongs to the glutamate-gated ion channel (TC 1.A.10.1) family.</text>
</comment>
<evidence type="ECO:0000256" key="14">
    <source>
        <dbReference type="SAM" id="SignalP"/>
    </source>
</evidence>
<dbReference type="GO" id="GO:0005886">
    <property type="term" value="C:plasma membrane"/>
    <property type="evidence" value="ECO:0007669"/>
    <property type="project" value="UniProtKB-SubCell"/>
</dbReference>
<name>A0AAN7P5M6_9COLE</name>
<comment type="subcellular location">
    <subcellularLocation>
        <location evidence="1">Cell membrane</location>
        <topology evidence="1">Multi-pass membrane protein</topology>
    </subcellularLocation>
</comment>
<evidence type="ECO:0000256" key="1">
    <source>
        <dbReference type="ARBA" id="ARBA00004651"/>
    </source>
</evidence>
<evidence type="ECO:0000256" key="3">
    <source>
        <dbReference type="ARBA" id="ARBA00022448"/>
    </source>
</evidence>
<evidence type="ECO:0000256" key="6">
    <source>
        <dbReference type="ARBA" id="ARBA00022989"/>
    </source>
</evidence>
<feature type="transmembrane region" description="Helical" evidence="13">
    <location>
        <begin position="356"/>
        <end position="375"/>
    </location>
</feature>
<keyword evidence="4" id="KW-1003">Cell membrane</keyword>
<accession>A0AAN7P5M6</accession>
<feature type="transmembrane region" description="Helical" evidence="13">
    <location>
        <begin position="629"/>
        <end position="653"/>
    </location>
</feature>
<evidence type="ECO:0000256" key="12">
    <source>
        <dbReference type="ARBA" id="ARBA00023303"/>
    </source>
</evidence>
<evidence type="ECO:0000313" key="18">
    <source>
        <dbReference type="Proteomes" id="UP001353858"/>
    </source>
</evidence>
<proteinExistence type="inferred from homology"/>
<dbReference type="PANTHER" id="PTHR42643:SF24">
    <property type="entry name" value="IONOTROPIC RECEPTOR 60A"/>
    <property type="match status" value="1"/>
</dbReference>
<dbReference type="PANTHER" id="PTHR42643">
    <property type="entry name" value="IONOTROPIC RECEPTOR 20A-RELATED"/>
    <property type="match status" value="1"/>
</dbReference>
<protein>
    <recommendedName>
        <fullName evidence="19">Ionotropic receptor 21a</fullName>
    </recommendedName>
</protein>
<evidence type="ECO:0000313" key="17">
    <source>
        <dbReference type="EMBL" id="KAK4877242.1"/>
    </source>
</evidence>
<dbReference type="SUPFAM" id="SSF53850">
    <property type="entry name" value="Periplasmic binding protein-like II"/>
    <property type="match status" value="1"/>
</dbReference>
<gene>
    <name evidence="17" type="ORF">RN001_009748</name>
</gene>
<dbReference type="GO" id="GO:0050906">
    <property type="term" value="P:detection of stimulus involved in sensory perception"/>
    <property type="evidence" value="ECO:0007669"/>
    <property type="project" value="UniProtKB-ARBA"/>
</dbReference>
<evidence type="ECO:0000256" key="9">
    <source>
        <dbReference type="ARBA" id="ARBA00023170"/>
    </source>
</evidence>
<evidence type="ECO:0000259" key="16">
    <source>
        <dbReference type="Pfam" id="PF10613"/>
    </source>
</evidence>
<feature type="domain" description="Ionotropic glutamate receptor C-terminal" evidence="15">
    <location>
        <begin position="356"/>
        <end position="636"/>
    </location>
</feature>
<comment type="caution">
    <text evidence="17">The sequence shown here is derived from an EMBL/GenBank/DDBJ whole genome shotgun (WGS) entry which is preliminary data.</text>
</comment>
<reference evidence="18" key="1">
    <citation type="submission" date="2023-01" db="EMBL/GenBank/DDBJ databases">
        <title>Key to firefly adult light organ development and bioluminescence: homeobox transcription factors regulate luciferase expression and transportation to peroxisome.</title>
        <authorList>
            <person name="Fu X."/>
        </authorList>
    </citation>
    <scope>NUCLEOTIDE SEQUENCE [LARGE SCALE GENOMIC DNA]</scope>
</reference>
<evidence type="ECO:0000256" key="2">
    <source>
        <dbReference type="ARBA" id="ARBA00008685"/>
    </source>
</evidence>
<dbReference type="InterPro" id="IPR019594">
    <property type="entry name" value="Glu/Gly-bd"/>
</dbReference>
<feature type="chain" id="PRO_5042952438" description="Ionotropic receptor 21a" evidence="14">
    <location>
        <begin position="20"/>
        <end position="757"/>
    </location>
</feature>
<feature type="signal peptide" evidence="14">
    <location>
        <begin position="1"/>
        <end position="19"/>
    </location>
</feature>
<dbReference type="Gene3D" id="1.10.287.70">
    <property type="match status" value="1"/>
</dbReference>
<dbReference type="Pfam" id="PF00060">
    <property type="entry name" value="Lig_chan"/>
    <property type="match status" value="1"/>
</dbReference>
<keyword evidence="8 13" id="KW-0472">Membrane</keyword>
<dbReference type="Pfam" id="PF10613">
    <property type="entry name" value="Lig_chan-Glu_bd"/>
    <property type="match status" value="1"/>
</dbReference>
<organism evidence="17 18">
    <name type="scientific">Aquatica leii</name>
    <dbReference type="NCBI Taxonomy" id="1421715"/>
    <lineage>
        <taxon>Eukaryota</taxon>
        <taxon>Metazoa</taxon>
        <taxon>Ecdysozoa</taxon>
        <taxon>Arthropoda</taxon>
        <taxon>Hexapoda</taxon>
        <taxon>Insecta</taxon>
        <taxon>Pterygota</taxon>
        <taxon>Neoptera</taxon>
        <taxon>Endopterygota</taxon>
        <taxon>Coleoptera</taxon>
        <taxon>Polyphaga</taxon>
        <taxon>Elateriformia</taxon>
        <taxon>Elateroidea</taxon>
        <taxon>Lampyridae</taxon>
        <taxon>Luciolinae</taxon>
        <taxon>Aquatica</taxon>
    </lineage>
</organism>
<evidence type="ECO:0000256" key="5">
    <source>
        <dbReference type="ARBA" id="ARBA00022692"/>
    </source>
</evidence>
<evidence type="ECO:0000256" key="8">
    <source>
        <dbReference type="ARBA" id="ARBA00023136"/>
    </source>
</evidence>
<keyword evidence="7" id="KW-0406">Ion transport</keyword>
<dbReference type="EMBL" id="JARPUR010000004">
    <property type="protein sequence ID" value="KAK4877242.1"/>
    <property type="molecule type" value="Genomic_DNA"/>
</dbReference>
<evidence type="ECO:0000256" key="10">
    <source>
        <dbReference type="ARBA" id="ARBA00023180"/>
    </source>
</evidence>
<evidence type="ECO:0008006" key="19">
    <source>
        <dbReference type="Google" id="ProtNLM"/>
    </source>
</evidence>
<dbReference type="AlphaFoldDB" id="A0AAN7P5M6"/>
<keyword evidence="3" id="KW-0813">Transport</keyword>
<keyword evidence="12" id="KW-0407">Ion channel</keyword>
<keyword evidence="10" id="KW-0325">Glycoprotein</keyword>
<dbReference type="Gene3D" id="3.40.190.10">
    <property type="entry name" value="Periplasmic binding protein-like II"/>
    <property type="match status" value="1"/>
</dbReference>
<evidence type="ECO:0000256" key="13">
    <source>
        <dbReference type="SAM" id="Phobius"/>
    </source>
</evidence>
<feature type="domain" description="Ionotropic glutamate receptor L-glutamate and glycine-binding" evidence="16">
    <location>
        <begin position="237"/>
        <end position="333"/>
    </location>
</feature>
<dbReference type="InterPro" id="IPR001320">
    <property type="entry name" value="Iontro_rcpt_C"/>
</dbReference>
<feature type="transmembrane region" description="Helical" evidence="13">
    <location>
        <begin position="426"/>
        <end position="453"/>
    </location>
</feature>
<dbReference type="GO" id="GO:0015276">
    <property type="term" value="F:ligand-gated monoatomic ion channel activity"/>
    <property type="evidence" value="ECO:0007669"/>
    <property type="project" value="InterPro"/>
</dbReference>
<evidence type="ECO:0000256" key="4">
    <source>
        <dbReference type="ARBA" id="ARBA00022475"/>
    </source>
</evidence>
<evidence type="ECO:0000256" key="11">
    <source>
        <dbReference type="ARBA" id="ARBA00023286"/>
    </source>
</evidence>